<reference evidence="3" key="1">
    <citation type="submission" date="2014-01" db="EMBL/GenBank/DDBJ databases">
        <title>The Genome Sequence of Anopheles farauti FAR1 (V2).</title>
        <authorList>
            <consortium name="The Broad Institute Genomics Platform"/>
            <person name="Neafsey D.E."/>
            <person name="Besansky N."/>
            <person name="Howell P."/>
            <person name="Walton C."/>
            <person name="Young S.K."/>
            <person name="Zeng Q."/>
            <person name="Gargeya S."/>
            <person name="Fitzgerald M."/>
            <person name="Haas B."/>
            <person name="Abouelleil A."/>
            <person name="Allen A.W."/>
            <person name="Alvarado L."/>
            <person name="Arachchi H.M."/>
            <person name="Berlin A.M."/>
            <person name="Chapman S.B."/>
            <person name="Gainer-Dewar J."/>
            <person name="Goldberg J."/>
            <person name="Griggs A."/>
            <person name="Gujja S."/>
            <person name="Hansen M."/>
            <person name="Howarth C."/>
            <person name="Imamovic A."/>
            <person name="Ireland A."/>
            <person name="Larimer J."/>
            <person name="McCowan C."/>
            <person name="Murphy C."/>
            <person name="Pearson M."/>
            <person name="Poon T.W."/>
            <person name="Priest M."/>
            <person name="Roberts A."/>
            <person name="Saif S."/>
            <person name="Shea T."/>
            <person name="Sisk P."/>
            <person name="Sykes S."/>
            <person name="Wortman J."/>
            <person name="Nusbaum C."/>
            <person name="Birren B."/>
        </authorList>
    </citation>
    <scope>NUCLEOTIDE SEQUENCE [LARGE SCALE GENOMIC DNA]</scope>
    <source>
        <strain evidence="3">FAR1</strain>
    </source>
</reference>
<reference evidence="2" key="2">
    <citation type="submission" date="2020-05" db="UniProtKB">
        <authorList>
            <consortium name="EnsemblMetazoa"/>
        </authorList>
    </citation>
    <scope>IDENTIFICATION</scope>
    <source>
        <strain evidence="2">FAR1</strain>
    </source>
</reference>
<dbReference type="EnsemblMetazoa" id="AFAF004159-RA">
    <property type="protein sequence ID" value="AFAF004159-PA"/>
    <property type="gene ID" value="AFAF004159"/>
</dbReference>
<sequence length="132" mass="14028">MLPTSQHQQQQHQSADVVAQQQQLQQDAQTQHLLNVAASSYTTAVSSSGGYSMSHPVVTGHHLTENNNLIMYPSYGKPAAHVAHQLPPASLITLQPVPLDAHHHSALHHVSNLGPPPPGTPGSSIVGRVGIR</sequence>
<dbReference type="AlphaFoldDB" id="A0A182Q6Q8"/>
<evidence type="ECO:0000256" key="1">
    <source>
        <dbReference type="SAM" id="MobiDB-lite"/>
    </source>
</evidence>
<dbReference type="VEuPathDB" id="VectorBase:AFAF004159"/>
<dbReference type="Proteomes" id="UP000075886">
    <property type="component" value="Unassembled WGS sequence"/>
</dbReference>
<dbReference type="EMBL" id="AXCN02000234">
    <property type="status" value="NOT_ANNOTATED_CDS"/>
    <property type="molecule type" value="Genomic_DNA"/>
</dbReference>
<evidence type="ECO:0000313" key="2">
    <source>
        <dbReference type="EnsemblMetazoa" id="AFAF004159-PA"/>
    </source>
</evidence>
<proteinExistence type="predicted"/>
<evidence type="ECO:0000313" key="3">
    <source>
        <dbReference type="Proteomes" id="UP000075886"/>
    </source>
</evidence>
<feature type="region of interest" description="Disordered" evidence="1">
    <location>
        <begin position="1"/>
        <end position="23"/>
    </location>
</feature>
<name>A0A182Q6Q8_9DIPT</name>
<organism evidence="2 3">
    <name type="scientific">Anopheles farauti</name>
    <dbReference type="NCBI Taxonomy" id="69004"/>
    <lineage>
        <taxon>Eukaryota</taxon>
        <taxon>Metazoa</taxon>
        <taxon>Ecdysozoa</taxon>
        <taxon>Arthropoda</taxon>
        <taxon>Hexapoda</taxon>
        <taxon>Insecta</taxon>
        <taxon>Pterygota</taxon>
        <taxon>Neoptera</taxon>
        <taxon>Endopterygota</taxon>
        <taxon>Diptera</taxon>
        <taxon>Nematocera</taxon>
        <taxon>Culicoidea</taxon>
        <taxon>Culicidae</taxon>
        <taxon>Anophelinae</taxon>
        <taxon>Anopheles</taxon>
    </lineage>
</organism>
<accession>A0A182Q6Q8</accession>
<protein>
    <submittedName>
        <fullName evidence="2">Uncharacterized protein</fullName>
    </submittedName>
</protein>
<keyword evidence="3" id="KW-1185">Reference proteome</keyword>